<reference evidence="2" key="1">
    <citation type="submission" date="2021-01" db="EMBL/GenBank/DDBJ databases">
        <authorList>
            <person name="Li R."/>
            <person name="Bekaert M."/>
        </authorList>
    </citation>
    <scope>NUCLEOTIDE SEQUENCE</scope>
    <source>
        <strain evidence="2">Farmed</strain>
    </source>
</reference>
<evidence type="ECO:0000313" key="2">
    <source>
        <dbReference type="EMBL" id="CAE1251746.1"/>
    </source>
</evidence>
<keyword evidence="1" id="KW-0812">Transmembrane</keyword>
<accession>A0A812C1G1</accession>
<feature type="transmembrane region" description="Helical" evidence="1">
    <location>
        <begin position="118"/>
        <end position="136"/>
    </location>
</feature>
<dbReference type="AlphaFoldDB" id="A0A812C1G1"/>
<gene>
    <name evidence="2" type="ORF">SPHA_27668</name>
</gene>
<evidence type="ECO:0000313" key="3">
    <source>
        <dbReference type="Proteomes" id="UP000597762"/>
    </source>
</evidence>
<comment type="caution">
    <text evidence="2">The sequence shown here is derived from an EMBL/GenBank/DDBJ whole genome shotgun (WGS) entry which is preliminary data.</text>
</comment>
<feature type="transmembrane region" description="Helical" evidence="1">
    <location>
        <begin position="43"/>
        <end position="63"/>
    </location>
</feature>
<proteinExistence type="predicted"/>
<dbReference type="EMBL" id="CAHIKZ030001080">
    <property type="protein sequence ID" value="CAE1251746.1"/>
    <property type="molecule type" value="Genomic_DNA"/>
</dbReference>
<sequence length="179" mass="20715">MLFFYLPGDKISFPLKPKAQIQPLCLGNGDAFKPFSLSLIPTFFSLFLLPFALFYSFLAPLPFFLHSLTTSLSSLFTLFFPFLFSFTLTPTFPFFPIFSHFPFSPFHLFHSFTFSSHFPYSLFLSLCFSFSLFFSFPPLISSLYIEVDPLFYYVSCTHSKLFIVCDIARCTCVNHFLVQ</sequence>
<keyword evidence="1" id="KW-0472">Membrane</keyword>
<evidence type="ECO:0000256" key="1">
    <source>
        <dbReference type="SAM" id="Phobius"/>
    </source>
</evidence>
<organism evidence="2 3">
    <name type="scientific">Acanthosepion pharaonis</name>
    <name type="common">Pharaoh cuttlefish</name>
    <name type="synonym">Sepia pharaonis</name>
    <dbReference type="NCBI Taxonomy" id="158019"/>
    <lineage>
        <taxon>Eukaryota</taxon>
        <taxon>Metazoa</taxon>
        <taxon>Spiralia</taxon>
        <taxon>Lophotrochozoa</taxon>
        <taxon>Mollusca</taxon>
        <taxon>Cephalopoda</taxon>
        <taxon>Coleoidea</taxon>
        <taxon>Decapodiformes</taxon>
        <taxon>Sepiida</taxon>
        <taxon>Sepiina</taxon>
        <taxon>Sepiidae</taxon>
        <taxon>Acanthosepion</taxon>
    </lineage>
</organism>
<name>A0A812C1G1_ACAPH</name>
<dbReference type="Proteomes" id="UP000597762">
    <property type="component" value="Unassembled WGS sequence"/>
</dbReference>
<keyword evidence="1" id="KW-1133">Transmembrane helix</keyword>
<protein>
    <submittedName>
        <fullName evidence="2">Uncharacterized protein</fullName>
    </submittedName>
</protein>
<feature type="transmembrane region" description="Helical" evidence="1">
    <location>
        <begin position="75"/>
        <end position="98"/>
    </location>
</feature>
<keyword evidence="3" id="KW-1185">Reference proteome</keyword>